<proteinExistence type="predicted"/>
<dbReference type="InterPro" id="IPR007110">
    <property type="entry name" value="Ig-like_dom"/>
</dbReference>
<feature type="signal peptide" evidence="15">
    <location>
        <begin position="1"/>
        <end position="18"/>
    </location>
</feature>
<evidence type="ECO:0000256" key="6">
    <source>
        <dbReference type="ARBA" id="ARBA00022989"/>
    </source>
</evidence>
<evidence type="ECO:0000256" key="10">
    <source>
        <dbReference type="ARBA" id="ARBA00023157"/>
    </source>
</evidence>
<dbReference type="KEGG" id="sasa:106581681"/>
<dbReference type="InterPro" id="IPR027098">
    <property type="entry name" value="Na_channel_b1/b3"/>
</dbReference>
<keyword evidence="5 15" id="KW-0732">Signal</keyword>
<comment type="subcellular location">
    <subcellularLocation>
        <location evidence="1">Cell membrane</location>
        <topology evidence="1">Single-pass type I membrane protein</topology>
    </subcellularLocation>
</comment>
<feature type="domain" description="Ig-like" evidence="16">
    <location>
        <begin position="14"/>
        <end position="141"/>
    </location>
</feature>
<keyword evidence="8" id="KW-0406">Ion transport</keyword>
<dbReference type="PROSITE" id="PS50835">
    <property type="entry name" value="IG_LIKE"/>
    <property type="match status" value="1"/>
</dbReference>
<organism evidence="17 18">
    <name type="scientific">Salmo salar</name>
    <name type="common">Atlantic salmon</name>
    <dbReference type="NCBI Taxonomy" id="8030"/>
    <lineage>
        <taxon>Eukaryota</taxon>
        <taxon>Metazoa</taxon>
        <taxon>Chordata</taxon>
        <taxon>Craniata</taxon>
        <taxon>Vertebrata</taxon>
        <taxon>Euteleostomi</taxon>
        <taxon>Actinopterygii</taxon>
        <taxon>Neopterygii</taxon>
        <taxon>Teleostei</taxon>
        <taxon>Protacanthopterygii</taxon>
        <taxon>Salmoniformes</taxon>
        <taxon>Salmonidae</taxon>
        <taxon>Salmoninae</taxon>
        <taxon>Salmo</taxon>
    </lineage>
</organism>
<dbReference type="InterPro" id="IPR013106">
    <property type="entry name" value="Ig_V-set"/>
</dbReference>
<keyword evidence="4 14" id="KW-0812">Transmembrane</keyword>
<evidence type="ECO:0000256" key="14">
    <source>
        <dbReference type="SAM" id="Phobius"/>
    </source>
</evidence>
<dbReference type="Pfam" id="PF07686">
    <property type="entry name" value="V-set"/>
    <property type="match status" value="1"/>
</dbReference>
<evidence type="ECO:0000256" key="5">
    <source>
        <dbReference type="ARBA" id="ARBA00022729"/>
    </source>
</evidence>
<keyword evidence="12" id="KW-0739">Sodium transport</keyword>
<dbReference type="GO" id="GO:0019871">
    <property type="term" value="F:sodium channel inhibitor activity"/>
    <property type="evidence" value="ECO:0007669"/>
    <property type="project" value="TreeGrafter"/>
</dbReference>
<evidence type="ECO:0000256" key="3">
    <source>
        <dbReference type="ARBA" id="ARBA00022475"/>
    </source>
</evidence>
<keyword evidence="11" id="KW-0325">Glycoprotein</keyword>
<sequence length="226" mass="26059">QLPLLLLCLWHHDPLVTQVPHCHGGCAEVDSMTEAVARESFLMGCISCKRREEVQAYTTVDWHFRATGEEEYIHSFHYDHPHPNTLHEDFNDRLEWQGTMGSKDVQIGAVFIHNVTFNDTGTYRCTFQRTLYLTLDNEYITVKKEMELTVVAEANRELLSVVSEIMMYVLIVVLQLWMIVVLIHCYNKIWAEHEARDARKALRAQELALINEPLDSKVSCGGVLLE</sequence>
<feature type="chain" id="PRO_5046336953" evidence="15">
    <location>
        <begin position="19"/>
        <end position="226"/>
    </location>
</feature>
<evidence type="ECO:0000256" key="7">
    <source>
        <dbReference type="ARBA" id="ARBA00023053"/>
    </source>
</evidence>
<evidence type="ECO:0000313" key="18">
    <source>
        <dbReference type="RefSeq" id="XP_014019383.2"/>
    </source>
</evidence>
<keyword evidence="13" id="KW-0393">Immunoglobulin domain</keyword>
<feature type="non-terminal residue" evidence="18">
    <location>
        <position position="1"/>
    </location>
</feature>
<gene>
    <name evidence="18" type="primary">LOC106581681</name>
</gene>
<dbReference type="SUPFAM" id="SSF48726">
    <property type="entry name" value="Immunoglobulin"/>
    <property type="match status" value="1"/>
</dbReference>
<evidence type="ECO:0000259" key="16">
    <source>
        <dbReference type="PROSITE" id="PS50835"/>
    </source>
</evidence>
<evidence type="ECO:0000256" key="12">
    <source>
        <dbReference type="ARBA" id="ARBA00023201"/>
    </source>
</evidence>
<accession>A0A1S3NVE0</accession>
<keyword evidence="3" id="KW-1003">Cell membrane</keyword>
<evidence type="ECO:0000256" key="11">
    <source>
        <dbReference type="ARBA" id="ARBA00023180"/>
    </source>
</evidence>
<evidence type="ECO:0000256" key="4">
    <source>
        <dbReference type="ARBA" id="ARBA00022692"/>
    </source>
</evidence>
<evidence type="ECO:0000313" key="17">
    <source>
        <dbReference type="Proteomes" id="UP001652741"/>
    </source>
</evidence>
<dbReference type="InterPro" id="IPR036179">
    <property type="entry name" value="Ig-like_dom_sf"/>
</dbReference>
<evidence type="ECO:0000256" key="13">
    <source>
        <dbReference type="ARBA" id="ARBA00023319"/>
    </source>
</evidence>
<dbReference type="GO" id="GO:0044325">
    <property type="term" value="F:transmembrane transporter binding"/>
    <property type="evidence" value="ECO:0007669"/>
    <property type="project" value="TreeGrafter"/>
</dbReference>
<dbReference type="PANTHER" id="PTHR10546:SF4">
    <property type="entry name" value="SODIUM CHANNEL SUBUNIT BETA-3"/>
    <property type="match status" value="1"/>
</dbReference>
<evidence type="ECO:0000256" key="2">
    <source>
        <dbReference type="ARBA" id="ARBA00022448"/>
    </source>
</evidence>
<dbReference type="GO" id="GO:0001518">
    <property type="term" value="C:voltage-gated sodium channel complex"/>
    <property type="evidence" value="ECO:0007669"/>
    <property type="project" value="InterPro"/>
</dbReference>
<name>A0A1S3NVE0_SALSA</name>
<keyword evidence="17" id="KW-1185">Reference proteome</keyword>
<keyword evidence="9 14" id="KW-0472">Membrane</keyword>
<keyword evidence="2" id="KW-0813">Transport</keyword>
<keyword evidence="10" id="KW-1015">Disulfide bond</keyword>
<dbReference type="GO" id="GO:0086091">
    <property type="term" value="P:regulation of heart rate by cardiac conduction"/>
    <property type="evidence" value="ECO:0007669"/>
    <property type="project" value="TreeGrafter"/>
</dbReference>
<dbReference type="Proteomes" id="UP001652741">
    <property type="component" value="Chromosome ssa02"/>
</dbReference>
<keyword evidence="7" id="KW-0915">Sodium</keyword>
<reference evidence="18" key="1">
    <citation type="submission" date="2025-08" db="UniProtKB">
        <authorList>
            <consortium name="RefSeq"/>
        </authorList>
    </citation>
    <scope>IDENTIFICATION</scope>
</reference>
<dbReference type="PANTHER" id="PTHR10546">
    <property type="entry name" value="SODIUM CHANNEL SUBUNIT BETA-1 AND 3"/>
    <property type="match status" value="1"/>
</dbReference>
<dbReference type="GO" id="GO:0005272">
    <property type="term" value="F:sodium channel activity"/>
    <property type="evidence" value="ECO:0007669"/>
    <property type="project" value="UniProtKB-KW"/>
</dbReference>
<evidence type="ECO:0000256" key="1">
    <source>
        <dbReference type="ARBA" id="ARBA00004251"/>
    </source>
</evidence>
<dbReference type="GeneID" id="106581681"/>
<evidence type="ECO:0000256" key="9">
    <source>
        <dbReference type="ARBA" id="ARBA00023136"/>
    </source>
</evidence>
<dbReference type="GO" id="GO:0086002">
    <property type="term" value="P:cardiac muscle cell action potential involved in contraction"/>
    <property type="evidence" value="ECO:0007669"/>
    <property type="project" value="TreeGrafter"/>
</dbReference>
<dbReference type="InterPro" id="IPR013783">
    <property type="entry name" value="Ig-like_fold"/>
</dbReference>
<keyword evidence="6 14" id="KW-1133">Transmembrane helix</keyword>
<feature type="transmembrane region" description="Helical" evidence="14">
    <location>
        <begin position="165"/>
        <end position="186"/>
    </location>
</feature>
<protein>
    <submittedName>
        <fullName evidence="18">Sodium channel subunit beta-1-like</fullName>
    </submittedName>
</protein>
<dbReference type="AlphaFoldDB" id="A0A1S3NVE0"/>
<evidence type="ECO:0000256" key="15">
    <source>
        <dbReference type="SAM" id="SignalP"/>
    </source>
</evidence>
<evidence type="ECO:0000256" key="8">
    <source>
        <dbReference type="ARBA" id="ARBA00023065"/>
    </source>
</evidence>
<dbReference type="RefSeq" id="XP_014019383.2">
    <property type="nucleotide sequence ID" value="XM_014163908.2"/>
</dbReference>
<dbReference type="Gene3D" id="2.60.40.10">
    <property type="entry name" value="Immunoglobulins"/>
    <property type="match status" value="1"/>
</dbReference>